<dbReference type="SUPFAM" id="SSF46894">
    <property type="entry name" value="C-terminal effector domain of the bipartite response regulators"/>
    <property type="match status" value="1"/>
</dbReference>
<evidence type="ECO:0000256" key="3">
    <source>
        <dbReference type="ARBA" id="ARBA00023163"/>
    </source>
</evidence>
<dbReference type="SUPFAM" id="SSF75516">
    <property type="entry name" value="Pheromone-binding domain of LuxR-like quorum-sensing transcription factors"/>
    <property type="match status" value="1"/>
</dbReference>
<dbReference type="InterPro" id="IPR036388">
    <property type="entry name" value="WH-like_DNA-bd_sf"/>
</dbReference>
<keyword evidence="3" id="KW-0804">Transcription</keyword>
<dbReference type="InterPro" id="IPR005143">
    <property type="entry name" value="TF_LuxR_autoind-bd_dom"/>
</dbReference>
<evidence type="ECO:0000259" key="4">
    <source>
        <dbReference type="SMART" id="SM00421"/>
    </source>
</evidence>
<evidence type="ECO:0000313" key="5">
    <source>
        <dbReference type="EMBL" id="MFG6432082.1"/>
    </source>
</evidence>
<dbReference type="Gene3D" id="3.30.450.80">
    <property type="entry name" value="Transcription factor LuxR-like, autoinducer-binding domain"/>
    <property type="match status" value="1"/>
</dbReference>
<dbReference type="Proteomes" id="UP001606210">
    <property type="component" value="Unassembled WGS sequence"/>
</dbReference>
<name>A0ABW7F623_9BURK</name>
<evidence type="ECO:0000256" key="1">
    <source>
        <dbReference type="ARBA" id="ARBA00023015"/>
    </source>
</evidence>
<dbReference type="RefSeq" id="WP_394481663.1">
    <property type="nucleotide sequence ID" value="NZ_JBIGHV010000007.1"/>
</dbReference>
<sequence length="262" mass="28588">MAMKSCASAADLFSLSTLTSAPDYGARILTGLTHLGDAPDPATAVKSFHQILQLLGADAGVFLSFIRDDATRCSYRWLLACDALWAVEYTRRAWHDHDPWLRHALHGTEPIRGTELNVLPDEEEFAATSATLGFASAVIVPAPTNAGASRVGMLCLGSHNLGFFEDDGAFAVVRVLARALAMELHRWHLNFMRSELLASTRISAAELDLLRYEEAGHTSKHIGAALNIEAKTVDCRFQKLCAKLSAPDRRTAARLARLYGLI</sequence>
<accession>A0ABW7F623</accession>
<organism evidence="5 6">
    <name type="scientific">Pelomonas parva</name>
    <dbReference type="NCBI Taxonomy" id="3299032"/>
    <lineage>
        <taxon>Bacteria</taxon>
        <taxon>Pseudomonadati</taxon>
        <taxon>Pseudomonadota</taxon>
        <taxon>Betaproteobacteria</taxon>
        <taxon>Burkholderiales</taxon>
        <taxon>Sphaerotilaceae</taxon>
        <taxon>Roseateles</taxon>
    </lineage>
</organism>
<comment type="caution">
    <text evidence="5">The sequence shown here is derived from an EMBL/GenBank/DDBJ whole genome shotgun (WGS) entry which is preliminary data.</text>
</comment>
<dbReference type="Pfam" id="PF03472">
    <property type="entry name" value="Autoind_bind"/>
    <property type="match status" value="1"/>
</dbReference>
<protein>
    <submittedName>
        <fullName evidence="5">Helix-turn-helix transcriptional regulator</fullName>
    </submittedName>
</protein>
<dbReference type="InterPro" id="IPR016032">
    <property type="entry name" value="Sig_transdc_resp-reg_C-effctor"/>
</dbReference>
<evidence type="ECO:0000313" key="6">
    <source>
        <dbReference type="Proteomes" id="UP001606210"/>
    </source>
</evidence>
<keyword evidence="6" id="KW-1185">Reference proteome</keyword>
<keyword evidence="2" id="KW-0238">DNA-binding</keyword>
<evidence type="ECO:0000256" key="2">
    <source>
        <dbReference type="ARBA" id="ARBA00023125"/>
    </source>
</evidence>
<dbReference type="SMART" id="SM00421">
    <property type="entry name" value="HTH_LUXR"/>
    <property type="match status" value="1"/>
</dbReference>
<gene>
    <name evidence="5" type="ORF">ACG00Y_19330</name>
</gene>
<dbReference type="EMBL" id="JBIGHV010000007">
    <property type="protein sequence ID" value="MFG6432082.1"/>
    <property type="molecule type" value="Genomic_DNA"/>
</dbReference>
<dbReference type="InterPro" id="IPR000792">
    <property type="entry name" value="Tscrpt_reg_LuxR_C"/>
</dbReference>
<feature type="domain" description="HTH luxR-type" evidence="4">
    <location>
        <begin position="199"/>
        <end position="256"/>
    </location>
</feature>
<keyword evidence="1" id="KW-0805">Transcription regulation</keyword>
<dbReference type="Pfam" id="PF00196">
    <property type="entry name" value="GerE"/>
    <property type="match status" value="1"/>
</dbReference>
<reference evidence="5 6" key="1">
    <citation type="submission" date="2024-08" db="EMBL/GenBank/DDBJ databases">
        <authorList>
            <person name="Lu H."/>
        </authorList>
    </citation>
    <scope>NUCLEOTIDE SEQUENCE [LARGE SCALE GENOMIC DNA]</scope>
    <source>
        <strain evidence="5 6">LYH14W</strain>
    </source>
</reference>
<dbReference type="InterPro" id="IPR036693">
    <property type="entry name" value="TF_LuxR_autoind-bd_dom_sf"/>
</dbReference>
<proteinExistence type="predicted"/>
<dbReference type="Gene3D" id="1.10.10.10">
    <property type="entry name" value="Winged helix-like DNA-binding domain superfamily/Winged helix DNA-binding domain"/>
    <property type="match status" value="1"/>
</dbReference>